<keyword evidence="3" id="KW-1185">Reference proteome</keyword>
<feature type="transmembrane region" description="Helical" evidence="1">
    <location>
        <begin position="77"/>
        <end position="93"/>
    </location>
</feature>
<evidence type="ECO:0000313" key="3">
    <source>
        <dbReference type="Proteomes" id="UP000270620"/>
    </source>
</evidence>
<protein>
    <submittedName>
        <fullName evidence="2">Uncharacterized protein</fullName>
    </submittedName>
</protein>
<keyword evidence="1" id="KW-0472">Membrane</keyword>
<reference evidence="2 3" key="1">
    <citation type="submission" date="2018-12" db="EMBL/GenBank/DDBJ databases">
        <title>Mangrovimonas spongiae sp. nov., a novel member of the genus Mangrovimonas isolated from marine sponge.</title>
        <authorList>
            <person name="Zhuang L."/>
            <person name="Luo L."/>
        </authorList>
    </citation>
    <scope>NUCLEOTIDE SEQUENCE [LARGE SCALE GENOMIC DNA]</scope>
    <source>
        <strain evidence="2 3">HN-E26</strain>
    </source>
</reference>
<dbReference type="OrthoDB" id="1362378at2"/>
<gene>
    <name evidence="2" type="ORF">EJA19_03435</name>
</gene>
<accession>A0A3R9N9A8</accession>
<name>A0A3R9N9A8_9FLAO</name>
<organism evidence="2 3">
    <name type="scientific">Mangrovimonas spongiae</name>
    <dbReference type="NCBI Taxonomy" id="2494697"/>
    <lineage>
        <taxon>Bacteria</taxon>
        <taxon>Pseudomonadati</taxon>
        <taxon>Bacteroidota</taxon>
        <taxon>Flavobacteriia</taxon>
        <taxon>Flavobacteriales</taxon>
        <taxon>Flavobacteriaceae</taxon>
        <taxon>Mangrovimonas</taxon>
    </lineage>
</organism>
<feature type="transmembrane region" description="Helical" evidence="1">
    <location>
        <begin position="7"/>
        <end position="27"/>
    </location>
</feature>
<dbReference type="RefSeq" id="WP_125466936.1">
    <property type="nucleotide sequence ID" value="NZ_RWBG01000001.1"/>
</dbReference>
<evidence type="ECO:0000313" key="2">
    <source>
        <dbReference type="EMBL" id="RSK41945.1"/>
    </source>
</evidence>
<proteinExistence type="predicted"/>
<comment type="caution">
    <text evidence="2">The sequence shown here is derived from an EMBL/GenBank/DDBJ whole genome shotgun (WGS) entry which is preliminary data.</text>
</comment>
<dbReference type="AlphaFoldDB" id="A0A3R9N9A8"/>
<evidence type="ECO:0000256" key="1">
    <source>
        <dbReference type="SAM" id="Phobius"/>
    </source>
</evidence>
<keyword evidence="1" id="KW-1133">Transmembrane helix</keyword>
<dbReference type="Proteomes" id="UP000270620">
    <property type="component" value="Unassembled WGS sequence"/>
</dbReference>
<feature type="transmembrane region" description="Helical" evidence="1">
    <location>
        <begin position="47"/>
        <end position="65"/>
    </location>
</feature>
<sequence length="94" mass="10529">MNKKDIIIGFVVGLIANIIGLFMATLFYNSNRPFWETLNAAISHGSISQLISFGAVLNLLAFFIFLKKKQEYRARGVLLATLFAAVLTFIIKFL</sequence>
<dbReference type="EMBL" id="RWBG01000001">
    <property type="protein sequence ID" value="RSK41945.1"/>
    <property type="molecule type" value="Genomic_DNA"/>
</dbReference>
<keyword evidence="1" id="KW-0812">Transmembrane</keyword>